<reference evidence="2 3" key="1">
    <citation type="journal article" date="2013" name="PLoS Genet.">
        <title>The genome and development-dependent transcriptomes of Pyronema confluens: a window into fungal evolution.</title>
        <authorList>
            <person name="Traeger S."/>
            <person name="Altegoer F."/>
            <person name="Freitag M."/>
            <person name="Gabaldon T."/>
            <person name="Kempken F."/>
            <person name="Kumar A."/>
            <person name="Marcet-Houben M."/>
            <person name="Poggeler S."/>
            <person name="Stajich J.E."/>
            <person name="Nowrousian M."/>
        </authorList>
    </citation>
    <scope>NUCLEOTIDE SEQUENCE [LARGE SCALE GENOMIC DNA]</scope>
    <source>
        <strain evidence="3">CBS 100304</strain>
        <tissue evidence="2">Vegetative mycelium</tissue>
    </source>
</reference>
<dbReference type="AlphaFoldDB" id="U4LAE7"/>
<feature type="compositionally biased region" description="Basic and acidic residues" evidence="1">
    <location>
        <begin position="1"/>
        <end position="22"/>
    </location>
</feature>
<feature type="region of interest" description="Disordered" evidence="1">
    <location>
        <begin position="59"/>
        <end position="79"/>
    </location>
</feature>
<keyword evidence="3" id="KW-1185">Reference proteome</keyword>
<sequence length="186" mass="20943">MTKERISDFGEASDLRNEKDGDNIDDGIYEEIKDALASDVHSSFDGTLDHSLNSSRVSLSSLNSSRSSKPHGSPIPSHKPEFRYQRRFAIIATPPQPRHFTLSHIQYFTPEVYDSLAIWLHKHCVRYRRIACLGRGVTKEEAEGVPVIVVEVWGDVVELSKILGRDQQMVGKIPREVQGVEFVGLI</sequence>
<dbReference type="EMBL" id="HF936265">
    <property type="protein sequence ID" value="CCX15907.1"/>
    <property type="molecule type" value="Genomic_DNA"/>
</dbReference>
<evidence type="ECO:0000313" key="2">
    <source>
        <dbReference type="EMBL" id="CCX15907.1"/>
    </source>
</evidence>
<accession>U4LAE7</accession>
<feature type="region of interest" description="Disordered" evidence="1">
    <location>
        <begin position="1"/>
        <end position="26"/>
    </location>
</feature>
<protein>
    <submittedName>
        <fullName evidence="2">Uncharacterized protein</fullName>
    </submittedName>
</protein>
<evidence type="ECO:0000313" key="3">
    <source>
        <dbReference type="Proteomes" id="UP000018144"/>
    </source>
</evidence>
<evidence type="ECO:0000256" key="1">
    <source>
        <dbReference type="SAM" id="MobiDB-lite"/>
    </source>
</evidence>
<gene>
    <name evidence="2" type="ORF">PCON_02366</name>
</gene>
<organism evidence="2 3">
    <name type="scientific">Pyronema omphalodes (strain CBS 100304)</name>
    <name type="common">Pyronema confluens</name>
    <dbReference type="NCBI Taxonomy" id="1076935"/>
    <lineage>
        <taxon>Eukaryota</taxon>
        <taxon>Fungi</taxon>
        <taxon>Dikarya</taxon>
        <taxon>Ascomycota</taxon>
        <taxon>Pezizomycotina</taxon>
        <taxon>Pezizomycetes</taxon>
        <taxon>Pezizales</taxon>
        <taxon>Pyronemataceae</taxon>
        <taxon>Pyronema</taxon>
    </lineage>
</organism>
<proteinExistence type="predicted"/>
<name>U4LAE7_PYROM</name>
<dbReference type="Proteomes" id="UP000018144">
    <property type="component" value="Unassembled WGS sequence"/>
</dbReference>